<organism evidence="10 11">
    <name type="scientific">Melghiribacillus thermohalophilus</name>
    <dbReference type="NCBI Taxonomy" id="1324956"/>
    <lineage>
        <taxon>Bacteria</taxon>
        <taxon>Bacillati</taxon>
        <taxon>Bacillota</taxon>
        <taxon>Bacilli</taxon>
        <taxon>Bacillales</taxon>
        <taxon>Bacillaceae</taxon>
        <taxon>Melghiribacillus</taxon>
    </lineage>
</organism>
<dbReference type="Pfam" id="PF00528">
    <property type="entry name" value="BPD_transp_1"/>
    <property type="match status" value="2"/>
</dbReference>
<sequence>MVRIFSNKGVSSMKHIQGAFRHLNVWALLSLLLILLIFIPNVLIAINLFTDPTENWEHIRQYLLKDYIYNTLLLVIFTALTTMLIGTSLAWLIVNYQFPLRNFFKWGFILPLAIPPYIGAYVYHGMLNYTGFIQVTLRDSFHIEVNQQYFNIMTIPGAIFIFTLFLYPYVYVITKGFLEKQSASLFENARLLGGGPLLTFFRVVLPLSRSTIVGGVVLVVLEVLNDYGVVSYFGIQTFSTAIFRTWYGMKDLDSALKLAGILMVIVIAVLMLERLVRGKKRYSYSTANIRQIQPQPLRGYKKWLVFGYSLFIFSIAFIIPILQLVSWATMTYRKVISDEFMTLIYNSIIVAGIASTIIIIVSLIVGNYTRLHKGIIPGLSSRVITLGYSIPGAAIAIAIITLFIMIDGCLESFSAMFNLDTAIVLRTTLVMLISAYIIRFMAVGYNAVEGGFEKIGSSFTEASRVLGMSSVKTFFKVDIPMLRGALLGGFILVFVDILKELPLTLFLQPFNFSTLATQAYRFASDEMVHEAALASILIVTISAISIYVFHKVLDRDGS</sequence>
<keyword evidence="2 8" id="KW-0813">Transport</keyword>
<feature type="transmembrane region" description="Helical" evidence="8">
    <location>
        <begin position="255"/>
        <end position="272"/>
    </location>
</feature>
<feature type="transmembrane region" description="Helical" evidence="8">
    <location>
        <begin position="23"/>
        <end position="47"/>
    </location>
</feature>
<dbReference type="GO" id="GO:0005886">
    <property type="term" value="C:plasma membrane"/>
    <property type="evidence" value="ECO:0007669"/>
    <property type="project" value="UniProtKB-SubCell"/>
</dbReference>
<evidence type="ECO:0000259" key="9">
    <source>
        <dbReference type="PROSITE" id="PS50928"/>
    </source>
</evidence>
<reference evidence="10 11" key="1">
    <citation type="submission" date="2019-03" db="EMBL/GenBank/DDBJ databases">
        <title>Genomic Encyclopedia of Type Strains, Phase IV (KMG-IV): sequencing the most valuable type-strain genomes for metagenomic binning, comparative biology and taxonomic classification.</title>
        <authorList>
            <person name="Goeker M."/>
        </authorList>
    </citation>
    <scope>NUCLEOTIDE SEQUENCE [LARGE SCALE GENOMIC DNA]</scope>
    <source>
        <strain evidence="10 11">DSM 25894</strain>
    </source>
</reference>
<feature type="transmembrane region" description="Helical" evidence="8">
    <location>
        <begin position="149"/>
        <end position="172"/>
    </location>
</feature>
<keyword evidence="3" id="KW-1003">Cell membrane</keyword>
<feature type="transmembrane region" description="Helical" evidence="8">
    <location>
        <begin position="386"/>
        <end position="406"/>
    </location>
</feature>
<dbReference type="EMBL" id="SMAN01000017">
    <property type="protein sequence ID" value="TCT19618.1"/>
    <property type="molecule type" value="Genomic_DNA"/>
</dbReference>
<evidence type="ECO:0000256" key="1">
    <source>
        <dbReference type="ARBA" id="ARBA00004429"/>
    </source>
</evidence>
<dbReference type="Gene3D" id="1.10.3720.10">
    <property type="entry name" value="MetI-like"/>
    <property type="match status" value="2"/>
</dbReference>
<keyword evidence="7 8" id="KW-0472">Membrane</keyword>
<keyword evidence="4" id="KW-0997">Cell inner membrane</keyword>
<dbReference type="Proteomes" id="UP000294650">
    <property type="component" value="Unassembled WGS sequence"/>
</dbReference>
<feature type="transmembrane region" description="Helical" evidence="8">
    <location>
        <begin position="212"/>
        <end position="235"/>
    </location>
</feature>
<dbReference type="AlphaFoldDB" id="A0A4R3MT74"/>
<comment type="caution">
    <text evidence="10">The sequence shown here is derived from an EMBL/GenBank/DDBJ whole genome shotgun (WGS) entry which is preliminary data.</text>
</comment>
<evidence type="ECO:0000256" key="4">
    <source>
        <dbReference type="ARBA" id="ARBA00022519"/>
    </source>
</evidence>
<dbReference type="GO" id="GO:0055085">
    <property type="term" value="P:transmembrane transport"/>
    <property type="evidence" value="ECO:0007669"/>
    <property type="project" value="InterPro"/>
</dbReference>
<keyword evidence="6 8" id="KW-1133">Transmembrane helix</keyword>
<gene>
    <name evidence="10" type="ORF">EDD68_11712</name>
</gene>
<proteinExistence type="inferred from homology"/>
<dbReference type="SUPFAM" id="SSF161098">
    <property type="entry name" value="MetI-like"/>
    <property type="match status" value="2"/>
</dbReference>
<evidence type="ECO:0000256" key="6">
    <source>
        <dbReference type="ARBA" id="ARBA00022989"/>
    </source>
</evidence>
<evidence type="ECO:0000313" key="11">
    <source>
        <dbReference type="Proteomes" id="UP000294650"/>
    </source>
</evidence>
<feature type="transmembrane region" description="Helical" evidence="8">
    <location>
        <begin position="343"/>
        <end position="365"/>
    </location>
</feature>
<feature type="transmembrane region" description="Helical" evidence="8">
    <location>
        <begin position="303"/>
        <end position="323"/>
    </location>
</feature>
<dbReference type="PANTHER" id="PTHR43357">
    <property type="entry name" value="INNER MEMBRANE ABC TRANSPORTER PERMEASE PROTEIN YDCV"/>
    <property type="match status" value="1"/>
</dbReference>
<dbReference type="PANTHER" id="PTHR43357:SF3">
    <property type="entry name" value="FE(3+)-TRANSPORT SYSTEM PERMEASE PROTEIN FBPB 2"/>
    <property type="match status" value="1"/>
</dbReference>
<name>A0A4R3MT74_9BACI</name>
<feature type="domain" description="ABC transmembrane type-1" evidence="9">
    <location>
        <begin position="344"/>
        <end position="550"/>
    </location>
</feature>
<accession>A0A4R3MT74</accession>
<evidence type="ECO:0000256" key="3">
    <source>
        <dbReference type="ARBA" id="ARBA00022475"/>
    </source>
</evidence>
<comment type="similarity">
    <text evidence="8">Belongs to the binding-protein-dependent transport system permease family.</text>
</comment>
<feature type="transmembrane region" description="Helical" evidence="8">
    <location>
        <begin position="67"/>
        <end position="94"/>
    </location>
</feature>
<feature type="transmembrane region" description="Helical" evidence="8">
    <location>
        <begin position="485"/>
        <end position="507"/>
    </location>
</feature>
<evidence type="ECO:0000256" key="2">
    <source>
        <dbReference type="ARBA" id="ARBA00022448"/>
    </source>
</evidence>
<dbReference type="InterPro" id="IPR000515">
    <property type="entry name" value="MetI-like"/>
</dbReference>
<feature type="transmembrane region" description="Helical" evidence="8">
    <location>
        <begin position="527"/>
        <end position="549"/>
    </location>
</feature>
<keyword evidence="11" id="KW-1185">Reference proteome</keyword>
<feature type="transmembrane region" description="Helical" evidence="8">
    <location>
        <begin position="106"/>
        <end position="129"/>
    </location>
</feature>
<dbReference type="InterPro" id="IPR035906">
    <property type="entry name" value="MetI-like_sf"/>
</dbReference>
<feature type="transmembrane region" description="Helical" evidence="8">
    <location>
        <begin position="426"/>
        <end position="448"/>
    </location>
</feature>
<evidence type="ECO:0000313" key="10">
    <source>
        <dbReference type="EMBL" id="TCT19618.1"/>
    </source>
</evidence>
<protein>
    <submittedName>
        <fullName evidence="10">Iron(III) transport system permease protein</fullName>
    </submittedName>
</protein>
<dbReference type="PROSITE" id="PS50928">
    <property type="entry name" value="ABC_TM1"/>
    <property type="match status" value="2"/>
</dbReference>
<evidence type="ECO:0000256" key="8">
    <source>
        <dbReference type="RuleBase" id="RU363032"/>
    </source>
</evidence>
<feature type="domain" description="ABC transmembrane type-1" evidence="9">
    <location>
        <begin position="68"/>
        <end position="273"/>
    </location>
</feature>
<comment type="subcellular location">
    <subcellularLocation>
        <location evidence="1">Cell inner membrane</location>
        <topology evidence="1">Multi-pass membrane protein</topology>
    </subcellularLocation>
    <subcellularLocation>
        <location evidence="8">Cell membrane</location>
        <topology evidence="8">Multi-pass membrane protein</topology>
    </subcellularLocation>
</comment>
<keyword evidence="5 8" id="KW-0812">Transmembrane</keyword>
<evidence type="ECO:0000256" key="5">
    <source>
        <dbReference type="ARBA" id="ARBA00022692"/>
    </source>
</evidence>
<evidence type="ECO:0000256" key="7">
    <source>
        <dbReference type="ARBA" id="ARBA00023136"/>
    </source>
</evidence>
<dbReference type="CDD" id="cd06261">
    <property type="entry name" value="TM_PBP2"/>
    <property type="match status" value="2"/>
</dbReference>